<dbReference type="Pfam" id="PF00501">
    <property type="entry name" value="AMP-binding"/>
    <property type="match status" value="1"/>
</dbReference>
<dbReference type="GO" id="GO:0005829">
    <property type="term" value="C:cytosol"/>
    <property type="evidence" value="ECO:0007669"/>
    <property type="project" value="TreeGrafter"/>
</dbReference>
<evidence type="ECO:0000259" key="3">
    <source>
        <dbReference type="PROSITE" id="PS50075"/>
    </source>
</evidence>
<dbReference type="NCBIfam" id="TIGR01733">
    <property type="entry name" value="AA-adenyl-dom"/>
    <property type="match status" value="1"/>
</dbReference>
<dbReference type="GO" id="GO:0047527">
    <property type="term" value="F:2,3-dihydroxybenzoate-serine ligase activity"/>
    <property type="evidence" value="ECO:0007669"/>
    <property type="project" value="TreeGrafter"/>
</dbReference>
<dbReference type="Gene3D" id="3.30.559.10">
    <property type="entry name" value="Chloramphenicol acetyltransferase-like domain"/>
    <property type="match status" value="1"/>
</dbReference>
<gene>
    <name evidence="4" type="ORF">DY262_04305</name>
</gene>
<dbReference type="GO" id="GO:0009239">
    <property type="term" value="P:enterobactin biosynthetic process"/>
    <property type="evidence" value="ECO:0007669"/>
    <property type="project" value="TreeGrafter"/>
</dbReference>
<name>A0A372EMV6_9BURK</name>
<accession>A0A372EMV6</accession>
<dbReference type="EMBL" id="QVLS01000002">
    <property type="protein sequence ID" value="RFP81008.1"/>
    <property type="molecule type" value="Genomic_DNA"/>
</dbReference>
<dbReference type="Pfam" id="PF18563">
    <property type="entry name" value="TubC_N"/>
    <property type="match status" value="2"/>
</dbReference>
<dbReference type="Pfam" id="PF13193">
    <property type="entry name" value="AMP-binding_C"/>
    <property type="match status" value="1"/>
</dbReference>
<dbReference type="Gene3D" id="1.10.10.1830">
    <property type="entry name" value="Non-ribosomal peptide synthase, adenylation domain"/>
    <property type="match status" value="2"/>
</dbReference>
<evidence type="ECO:0000256" key="2">
    <source>
        <dbReference type="ARBA" id="ARBA00022553"/>
    </source>
</evidence>
<dbReference type="PROSITE" id="PS50075">
    <property type="entry name" value="CARRIER"/>
    <property type="match status" value="1"/>
</dbReference>
<evidence type="ECO:0000313" key="5">
    <source>
        <dbReference type="Proteomes" id="UP000261931"/>
    </source>
</evidence>
<reference evidence="4 5" key="1">
    <citation type="submission" date="2018-08" db="EMBL/GenBank/DDBJ databases">
        <title>Hydrogenophaga sp. LA-38 isolated from sludge.</title>
        <authorList>
            <person name="Im W.-T."/>
        </authorList>
    </citation>
    <scope>NUCLEOTIDE SEQUENCE [LARGE SCALE GENOMIC DNA]</scope>
    <source>
        <strain evidence="4 5">LA-38</strain>
    </source>
</reference>
<dbReference type="InterPro" id="IPR009081">
    <property type="entry name" value="PP-bd_ACP"/>
</dbReference>
<dbReference type="Proteomes" id="UP000261931">
    <property type="component" value="Unassembled WGS sequence"/>
</dbReference>
<dbReference type="CDD" id="cd12116">
    <property type="entry name" value="A_NRPS_Ta1_like"/>
    <property type="match status" value="1"/>
</dbReference>
<dbReference type="InterPro" id="IPR010071">
    <property type="entry name" value="AA_adenyl_dom"/>
</dbReference>
<dbReference type="Gene3D" id="2.30.38.10">
    <property type="entry name" value="Luciferase, Domain 3"/>
    <property type="match status" value="1"/>
</dbReference>
<dbReference type="Gene3D" id="3.40.50.980">
    <property type="match status" value="2"/>
</dbReference>
<dbReference type="InterPro" id="IPR045851">
    <property type="entry name" value="AMP-bd_C_sf"/>
</dbReference>
<dbReference type="InterPro" id="IPR044894">
    <property type="entry name" value="TubC_N_sf"/>
</dbReference>
<dbReference type="Gene3D" id="3.30.300.30">
    <property type="match status" value="1"/>
</dbReference>
<keyword evidence="1" id="KW-0596">Phosphopantetheine</keyword>
<dbReference type="AlphaFoldDB" id="A0A372EMV6"/>
<dbReference type="InterPro" id="IPR001242">
    <property type="entry name" value="Condensation_dom"/>
</dbReference>
<dbReference type="InterPro" id="IPR020845">
    <property type="entry name" value="AMP-binding_CS"/>
</dbReference>
<dbReference type="SUPFAM" id="SSF56801">
    <property type="entry name" value="Acetyl-CoA synthetase-like"/>
    <property type="match status" value="1"/>
</dbReference>
<evidence type="ECO:0000256" key="1">
    <source>
        <dbReference type="ARBA" id="ARBA00022450"/>
    </source>
</evidence>
<dbReference type="Pfam" id="PF00668">
    <property type="entry name" value="Condensation"/>
    <property type="match status" value="1"/>
</dbReference>
<dbReference type="GO" id="GO:0009366">
    <property type="term" value="C:enterobactin synthetase complex"/>
    <property type="evidence" value="ECO:0007669"/>
    <property type="project" value="TreeGrafter"/>
</dbReference>
<keyword evidence="2" id="KW-0597">Phosphoprotein</keyword>
<dbReference type="PANTHER" id="PTHR45527">
    <property type="entry name" value="NONRIBOSOMAL PEPTIDE SYNTHETASE"/>
    <property type="match status" value="1"/>
</dbReference>
<dbReference type="InterPro" id="IPR020459">
    <property type="entry name" value="AMP-binding"/>
</dbReference>
<dbReference type="SMART" id="SM00823">
    <property type="entry name" value="PKS_PP"/>
    <property type="match status" value="1"/>
</dbReference>
<proteinExistence type="predicted"/>
<dbReference type="InterPro" id="IPR023213">
    <property type="entry name" value="CAT-like_dom_sf"/>
</dbReference>
<sequence>MKGNEHVSEELRQWMAALQAQGVELWAEGGQLHFRAPPGALSAETRQQLAGRRAELLAALGDKAAPAPPASGGVADLLARLARLDIRLSVDGDKLNVSAPKGALTPALREELGRRKEEVKAHLGAQAGAGAAPARSALPPLVPVPRQADMPVSHTQQRLWFLRQVDPHSHAYNIPAVLRFTGALDDGALERALQMLVVRHESLRTRFVTVQGEPRCVIEAQTPLAIERIDLSHLRGEALAAASTRAAEGVVQKPFDLTRAPLLHVGLIREAADRHVLAIAIDHIVSDGLSIGIFMLEFQSLYTHLVTGQEPNLAPPPVQYHDYAEWERQAFAQGALDEHAAFWKRELQDLPSLLQLPTDRPRPPVQTTRGARRTLQLPPELSQRLKAFGRQEGVTLYMVLMSAFQVLLHRYSGETDIAIGSAIANRNRTEVEHVIGFFANNLVLRADLSGNPSVRELMARVRDRALKAYQHQAMPFDMLVDLLGTRRELDHSPLFQVLFVLQHMQLTGLDLPDLRCEPVELEVKSARFDLAVDVFDIPQGLRCYFEYNADLFDDSTIARWQGHYERLLRGFIDAPEARIADLHLLTPAEERQLLLDWNATAQDYPRQQTVHGLFEVQAARTPEAVAVRFEEQALGYGELNARANRLAHHLRSLGAGAGSLVGVWMERGLDMVVAVLGILKAGAAYVPLDPAFPKDRLDYMMEDAELGIVVTQSALADGLPDGVHGVRLDAGEAELAALSPLNPPAIAGPHDLAYVIYTSGSTGRPKGVMLEHRSVVNFLLSMQREPGIGAQDRFVAVTTLSFDIAGLEIHGPLTVGGTVVLAARATALDGLRLAQLLDRHEATLLQATPATWRLLLDSGWRGRPGLKMLCGGEGLPRELADKLIATGGELWNMYGPTETTIWSTVQRITDTARGISIGRPIANTQVYVLEPSGLPAPIGVGGELCIGGDGLARGYRHRDELTAEKFVTLALPGVGPTRVYRTGDVVRFLADGRLEFVGRRDHQVKVRGFRIELGEIETVLSRHPGLKGNVVHVREDTPGDQRLVAYVVPEAGARPEAEAMRATLRAQLPEYMVPGQFVVLEAFPLTPNGKVDRKALPVPEAAAPSEADEVAEALMSPVQRQVAALWREILKIDRVGLHANFFDIGGHSLLLVRLQAALKREFGQEIALVELFQRTTVAAQAQRLGAPVGASSALERARARAAKQIQG</sequence>
<dbReference type="CDD" id="cd19531">
    <property type="entry name" value="LCL_NRPS-like"/>
    <property type="match status" value="1"/>
</dbReference>
<dbReference type="RefSeq" id="WP_116957746.1">
    <property type="nucleotide sequence ID" value="NZ_QVLS01000002.1"/>
</dbReference>
<dbReference type="PANTHER" id="PTHR45527:SF1">
    <property type="entry name" value="FATTY ACID SYNTHASE"/>
    <property type="match status" value="1"/>
</dbReference>
<dbReference type="FunFam" id="3.40.50.12780:FF:000012">
    <property type="entry name" value="Non-ribosomal peptide synthetase"/>
    <property type="match status" value="1"/>
</dbReference>
<dbReference type="SUPFAM" id="SSF47336">
    <property type="entry name" value="ACP-like"/>
    <property type="match status" value="1"/>
</dbReference>
<protein>
    <submittedName>
        <fullName evidence="4">Amino acid adenylation domain-containing protein</fullName>
    </submittedName>
</protein>
<dbReference type="InterPro" id="IPR041464">
    <property type="entry name" value="TubC_N"/>
</dbReference>
<organism evidence="4 5">
    <name type="scientific">Hydrogenophaga borbori</name>
    <dbReference type="NCBI Taxonomy" id="2294117"/>
    <lineage>
        <taxon>Bacteria</taxon>
        <taxon>Pseudomonadati</taxon>
        <taxon>Pseudomonadota</taxon>
        <taxon>Betaproteobacteria</taxon>
        <taxon>Burkholderiales</taxon>
        <taxon>Comamonadaceae</taxon>
        <taxon>Hydrogenophaga</taxon>
    </lineage>
</organism>
<dbReference type="Pfam" id="PF00550">
    <property type="entry name" value="PP-binding"/>
    <property type="match status" value="1"/>
</dbReference>
<evidence type="ECO:0000313" key="4">
    <source>
        <dbReference type="EMBL" id="RFP81008.1"/>
    </source>
</evidence>
<dbReference type="FunFam" id="3.30.300.30:FF:000010">
    <property type="entry name" value="Enterobactin synthetase component F"/>
    <property type="match status" value="1"/>
</dbReference>
<dbReference type="PRINTS" id="PR00154">
    <property type="entry name" value="AMPBINDING"/>
</dbReference>
<dbReference type="InterPro" id="IPR000873">
    <property type="entry name" value="AMP-dep_synth/lig_dom"/>
</dbReference>
<dbReference type="SUPFAM" id="SSF52777">
    <property type="entry name" value="CoA-dependent acyltransferases"/>
    <property type="match status" value="2"/>
</dbReference>
<comment type="caution">
    <text evidence="4">The sequence shown here is derived from an EMBL/GenBank/DDBJ whole genome shotgun (WGS) entry which is preliminary data.</text>
</comment>
<dbReference type="Gene3D" id="3.30.559.30">
    <property type="entry name" value="Nonribosomal peptide synthetase, condensation domain"/>
    <property type="match status" value="1"/>
</dbReference>
<dbReference type="Gene3D" id="1.10.1200.10">
    <property type="entry name" value="ACP-like"/>
    <property type="match status" value="1"/>
</dbReference>
<dbReference type="PROSITE" id="PS00455">
    <property type="entry name" value="AMP_BINDING"/>
    <property type="match status" value="1"/>
</dbReference>
<dbReference type="InterPro" id="IPR020806">
    <property type="entry name" value="PKS_PP-bd"/>
</dbReference>
<dbReference type="InterPro" id="IPR036736">
    <property type="entry name" value="ACP-like_sf"/>
</dbReference>
<keyword evidence="5" id="KW-1185">Reference proteome</keyword>
<dbReference type="InterPro" id="IPR025110">
    <property type="entry name" value="AMP-bd_C"/>
</dbReference>
<feature type="domain" description="Carrier" evidence="3">
    <location>
        <begin position="1113"/>
        <end position="1188"/>
    </location>
</feature>
<dbReference type="FunFam" id="3.40.50.980:FF:000001">
    <property type="entry name" value="Non-ribosomal peptide synthetase"/>
    <property type="match status" value="1"/>
</dbReference>
<dbReference type="GO" id="GO:0043041">
    <property type="term" value="P:amino acid activation for nonribosomal peptide biosynthetic process"/>
    <property type="evidence" value="ECO:0007669"/>
    <property type="project" value="TreeGrafter"/>
</dbReference>
<dbReference type="GO" id="GO:0031177">
    <property type="term" value="F:phosphopantetheine binding"/>
    <property type="evidence" value="ECO:0007669"/>
    <property type="project" value="InterPro"/>
</dbReference>